<evidence type="ECO:0000256" key="1">
    <source>
        <dbReference type="SAM" id="SignalP"/>
    </source>
</evidence>
<name>A0ABW4TBS1_9ACTN</name>
<comment type="caution">
    <text evidence="2">The sequence shown here is derived from an EMBL/GenBank/DDBJ whole genome shotgun (WGS) entry which is preliminary data.</text>
</comment>
<dbReference type="EMBL" id="JBHUFV010000068">
    <property type="protein sequence ID" value="MFD1938569.1"/>
    <property type="molecule type" value="Genomic_DNA"/>
</dbReference>
<dbReference type="Proteomes" id="UP001597368">
    <property type="component" value="Unassembled WGS sequence"/>
</dbReference>
<proteinExistence type="predicted"/>
<dbReference type="RefSeq" id="WP_379580657.1">
    <property type="nucleotide sequence ID" value="NZ_JBHUFV010000068.1"/>
</dbReference>
<evidence type="ECO:0000313" key="2">
    <source>
        <dbReference type="EMBL" id="MFD1938569.1"/>
    </source>
</evidence>
<evidence type="ECO:0000313" key="3">
    <source>
        <dbReference type="Proteomes" id="UP001597368"/>
    </source>
</evidence>
<keyword evidence="3" id="KW-1185">Reference proteome</keyword>
<gene>
    <name evidence="2" type="ORF">ACFSKW_44560</name>
</gene>
<reference evidence="3" key="1">
    <citation type="journal article" date="2019" name="Int. J. Syst. Evol. Microbiol.">
        <title>The Global Catalogue of Microorganisms (GCM) 10K type strain sequencing project: providing services to taxonomists for standard genome sequencing and annotation.</title>
        <authorList>
            <consortium name="The Broad Institute Genomics Platform"/>
            <consortium name="The Broad Institute Genome Sequencing Center for Infectious Disease"/>
            <person name="Wu L."/>
            <person name="Ma J."/>
        </authorList>
    </citation>
    <scope>NUCLEOTIDE SEQUENCE [LARGE SCALE GENOMIC DNA]</scope>
    <source>
        <strain evidence="3">ICMP 6774ER</strain>
    </source>
</reference>
<organism evidence="2 3">
    <name type="scientific">Nonomuraea mangrovi</name>
    <dbReference type="NCBI Taxonomy" id="2316207"/>
    <lineage>
        <taxon>Bacteria</taxon>
        <taxon>Bacillati</taxon>
        <taxon>Actinomycetota</taxon>
        <taxon>Actinomycetes</taxon>
        <taxon>Streptosporangiales</taxon>
        <taxon>Streptosporangiaceae</taxon>
        <taxon>Nonomuraea</taxon>
    </lineage>
</organism>
<protein>
    <submittedName>
        <fullName evidence="2">Uncharacterized protein</fullName>
    </submittedName>
</protein>
<keyword evidence="1" id="KW-0732">Signal</keyword>
<feature type="chain" id="PRO_5047108977" evidence="1">
    <location>
        <begin position="21"/>
        <end position="41"/>
    </location>
</feature>
<sequence>MNRSAIAALAAAPVAAGAPAASATAKPRIELSGALTQYVFP</sequence>
<accession>A0ABW4TBS1</accession>
<feature type="signal peptide" evidence="1">
    <location>
        <begin position="1"/>
        <end position="20"/>
    </location>
</feature>